<name>A0A979FV06_HYAAZ</name>
<protein>
    <submittedName>
        <fullName evidence="2">Uncharacterized protein LOC125179367</fullName>
    </submittedName>
</protein>
<dbReference type="KEGG" id="hazt:125179367"/>
<accession>A0A979FV06</accession>
<sequence>MAVMDHSSVNSALQTHKQMRWLHREPQDEYTLNSPSMCPTYELQVELDQMSAGLEQLHLHQLELEAKLEALRQQGSQLDQLLATLQTAVLAASSAISSRDVHVEQS</sequence>
<dbReference type="RefSeq" id="XP_047741069.1">
    <property type="nucleotide sequence ID" value="XM_047885113.1"/>
</dbReference>
<evidence type="ECO:0000313" key="2">
    <source>
        <dbReference type="RefSeq" id="XP_047741069.1"/>
    </source>
</evidence>
<keyword evidence="1" id="KW-1185">Reference proteome</keyword>
<dbReference type="GeneID" id="125179367"/>
<evidence type="ECO:0000313" key="1">
    <source>
        <dbReference type="Proteomes" id="UP000694843"/>
    </source>
</evidence>
<gene>
    <name evidence="2" type="primary">LOC125179367</name>
</gene>
<dbReference type="Proteomes" id="UP000694843">
    <property type="component" value="Unplaced"/>
</dbReference>
<dbReference type="AlphaFoldDB" id="A0A979FV06"/>
<organism evidence="1 2">
    <name type="scientific">Hyalella azteca</name>
    <name type="common">Amphipod</name>
    <dbReference type="NCBI Taxonomy" id="294128"/>
    <lineage>
        <taxon>Eukaryota</taxon>
        <taxon>Metazoa</taxon>
        <taxon>Ecdysozoa</taxon>
        <taxon>Arthropoda</taxon>
        <taxon>Crustacea</taxon>
        <taxon>Multicrustacea</taxon>
        <taxon>Malacostraca</taxon>
        <taxon>Eumalacostraca</taxon>
        <taxon>Peracarida</taxon>
        <taxon>Amphipoda</taxon>
        <taxon>Senticaudata</taxon>
        <taxon>Talitrida</taxon>
        <taxon>Talitroidea</taxon>
        <taxon>Hyalellidae</taxon>
        <taxon>Hyalella</taxon>
    </lineage>
</organism>
<reference evidence="2" key="1">
    <citation type="submission" date="2025-08" db="UniProtKB">
        <authorList>
            <consortium name="RefSeq"/>
        </authorList>
    </citation>
    <scope>IDENTIFICATION</scope>
    <source>
        <tissue evidence="2">Whole organism</tissue>
    </source>
</reference>
<proteinExistence type="predicted"/>